<protein>
    <submittedName>
        <fullName evidence="1">9096_t:CDS:1</fullName>
    </submittedName>
</protein>
<reference evidence="1" key="1">
    <citation type="submission" date="2021-06" db="EMBL/GenBank/DDBJ databases">
        <authorList>
            <person name="Kallberg Y."/>
            <person name="Tangrot J."/>
            <person name="Rosling A."/>
        </authorList>
    </citation>
    <scope>NUCLEOTIDE SEQUENCE</scope>
    <source>
        <strain evidence="1">CL551</strain>
    </source>
</reference>
<evidence type="ECO:0000313" key="1">
    <source>
        <dbReference type="EMBL" id="CAG8483511.1"/>
    </source>
</evidence>
<organism evidence="1 2">
    <name type="scientific">Acaulospora morrowiae</name>
    <dbReference type="NCBI Taxonomy" id="94023"/>
    <lineage>
        <taxon>Eukaryota</taxon>
        <taxon>Fungi</taxon>
        <taxon>Fungi incertae sedis</taxon>
        <taxon>Mucoromycota</taxon>
        <taxon>Glomeromycotina</taxon>
        <taxon>Glomeromycetes</taxon>
        <taxon>Diversisporales</taxon>
        <taxon>Acaulosporaceae</taxon>
        <taxon>Acaulospora</taxon>
    </lineage>
</organism>
<accession>A0A9N8WAW2</accession>
<sequence length="213" mass="24350">DDDPFRRRASLEGSFWYFFYRHIFDEWTIACLIQFVVCIAGTRSSYAIRFGPVELGRKYHGDSDLHASAYVAAHALHQDSLIIKPIIISRSAFVPSTTRSSMYECRCDHSEWEATISRELASKDRMFKITMIIFKVHAKIYDDLPQRGHVVNSYEAVVGLCKKPYSTCAQGLLLGERTGPSLGWGASSLGWMVDVEQTYKEISIFLRDDHFFS</sequence>
<evidence type="ECO:0000313" key="2">
    <source>
        <dbReference type="Proteomes" id="UP000789342"/>
    </source>
</evidence>
<dbReference type="Proteomes" id="UP000789342">
    <property type="component" value="Unassembled WGS sequence"/>
</dbReference>
<keyword evidence="2" id="KW-1185">Reference proteome</keyword>
<dbReference type="EMBL" id="CAJVPV010001021">
    <property type="protein sequence ID" value="CAG8483511.1"/>
    <property type="molecule type" value="Genomic_DNA"/>
</dbReference>
<gene>
    <name evidence="1" type="ORF">AMORRO_LOCUS2423</name>
</gene>
<feature type="non-terminal residue" evidence="1">
    <location>
        <position position="1"/>
    </location>
</feature>
<name>A0A9N8WAW2_9GLOM</name>
<dbReference type="AlphaFoldDB" id="A0A9N8WAW2"/>
<comment type="caution">
    <text evidence="1">The sequence shown here is derived from an EMBL/GenBank/DDBJ whole genome shotgun (WGS) entry which is preliminary data.</text>
</comment>
<proteinExistence type="predicted"/>